<keyword evidence="3" id="KW-1185">Reference proteome</keyword>
<dbReference type="OMA" id="VYCKREK"/>
<feature type="region of interest" description="Disordered" evidence="1">
    <location>
        <begin position="332"/>
        <end position="357"/>
    </location>
</feature>
<feature type="compositionally biased region" description="Polar residues" evidence="1">
    <location>
        <begin position="615"/>
        <end position="627"/>
    </location>
</feature>
<feature type="region of interest" description="Disordered" evidence="1">
    <location>
        <begin position="611"/>
        <end position="653"/>
    </location>
</feature>
<reference evidence="3" key="1">
    <citation type="journal article" date="2010" name="Science">
        <title>Signatures of adaptation to obligate biotrophy in the Hyaloperonospora arabidopsidis genome.</title>
        <authorList>
            <person name="Baxter L."/>
            <person name="Tripathy S."/>
            <person name="Ishaque N."/>
            <person name="Boot N."/>
            <person name="Cabral A."/>
            <person name="Kemen E."/>
            <person name="Thines M."/>
            <person name="Ah-Fong A."/>
            <person name="Anderson R."/>
            <person name="Badejoko W."/>
            <person name="Bittner-Eddy P."/>
            <person name="Boore J.L."/>
            <person name="Chibucos M.C."/>
            <person name="Coates M."/>
            <person name="Dehal P."/>
            <person name="Delehaunty K."/>
            <person name="Dong S."/>
            <person name="Downton P."/>
            <person name="Dumas B."/>
            <person name="Fabro G."/>
            <person name="Fronick C."/>
            <person name="Fuerstenberg S.I."/>
            <person name="Fulton L."/>
            <person name="Gaulin E."/>
            <person name="Govers F."/>
            <person name="Hughes L."/>
            <person name="Humphray S."/>
            <person name="Jiang R.H."/>
            <person name="Judelson H."/>
            <person name="Kamoun S."/>
            <person name="Kyung K."/>
            <person name="Meijer H."/>
            <person name="Minx P."/>
            <person name="Morris P."/>
            <person name="Nelson J."/>
            <person name="Phuntumart V."/>
            <person name="Qutob D."/>
            <person name="Rehmany A."/>
            <person name="Rougon-Cardoso A."/>
            <person name="Ryden P."/>
            <person name="Torto-Alalibo T."/>
            <person name="Studholme D."/>
            <person name="Wang Y."/>
            <person name="Win J."/>
            <person name="Wood J."/>
            <person name="Clifton S.W."/>
            <person name="Rogers J."/>
            <person name="Van den Ackerveken G."/>
            <person name="Jones J.D."/>
            <person name="McDowell J.M."/>
            <person name="Beynon J."/>
            <person name="Tyler B.M."/>
        </authorList>
    </citation>
    <scope>NUCLEOTIDE SEQUENCE [LARGE SCALE GENOMIC DNA]</scope>
    <source>
        <strain evidence="3">Emoy2</strain>
    </source>
</reference>
<proteinExistence type="predicted"/>
<feature type="region of interest" description="Disordered" evidence="1">
    <location>
        <begin position="801"/>
        <end position="822"/>
    </location>
</feature>
<protein>
    <submittedName>
        <fullName evidence="2">Uncharacterized protein</fullName>
    </submittedName>
</protein>
<feature type="compositionally biased region" description="Basic and acidic residues" evidence="1">
    <location>
        <begin position="643"/>
        <end position="653"/>
    </location>
</feature>
<reference evidence="2" key="2">
    <citation type="submission" date="2015-06" db="UniProtKB">
        <authorList>
            <consortium name="EnsemblProtists"/>
        </authorList>
    </citation>
    <scope>IDENTIFICATION</scope>
    <source>
        <strain evidence="2">Emoy2</strain>
    </source>
</reference>
<sequence length="990" mass="107012">MARSKEQWNAQQQALHTQNKSKSAFYRDDVKQSGLTPSGSRALGPFGSSKLFHMDRFNSGAPSPASPATAVANLRAFKFGHTPKLEHLNDCQSNQVIDLTMDDEDSEKDETMEQPIDSGRVAPAADAAPAHALSPQASDSTNNETAVVKMKLKHHGEMTSETKMPMTEDIESDVDEEWPLVPAASVSSMTSKESLSIDHQAAYSRTEEDVGATLDAICKTVSLFQGESGEGDSEQNDRASTSWQHKSTLHLCDDKRSSTTDTDVGEGFSHHALEENEDAARVVTTSDPIDVSENLEDGEIFEEGGPPVSVLPIKIMEPTLSVHVSTASVDAMGINSHPRHKKQKKRGKKKAKRKLETMQTLHASPGETSSVFKRTIRQRPYVSASPSDQHRHGTVRNGTRGEAMDVRPVFQDPPPSFFHPSGPHAGGPRAGILHPSTGPPQQHRLAPPPVLQYGDSQILRVNRQGSVKMLEGEAGPPVCATFSEPLMQVGAALPLPRTYLEPPMQVGAPLSLHPTFSDRPIQGGAGMSLPRMFSEPPMQGGFRYRSMPASSPLPVSNGQGFSLKHFQSTSSRPPPISAPCHNIAVSRKRDESDDFNLDSLRVAALRSKTKHVVKTTESTDQKVTGAQSSPPPLRSPPILAENGRGRENQESPEIDELRLEILQSMKRKRHRTVNDAKPKKVSPVSEPVAMETSDENGLSEVAKINPLASCMDQGTTKRLSEPKVPDVTADTDHIEAECPTSEMNKPAVRDEQKQVDDSTAFCVTASLEPAQLAGLTVSPPEFRPLTASSQSLVIRLSPDDFSPQTRGGDAYTKASASSSLQNAIQEMRRKIAEREKEKTNRLSLSAATRLSQQSFDTLSSLALSSTSLLPLSQDKQVLAEFAQLADATTLSTDVSASADSTEVLPAEVIVDGLENKLSGQTEASVMKETVLSPPEASFSAETMELTAGQDSQLEPALAPEALSDTLGVSIIVRTFSPPVFQRKLLARNGV</sequence>
<dbReference type="HOGENOM" id="CLU_301782_0_0_1"/>
<feature type="compositionally biased region" description="Basic residues" evidence="1">
    <location>
        <begin position="337"/>
        <end position="353"/>
    </location>
</feature>
<dbReference type="Proteomes" id="UP000011713">
    <property type="component" value="Unassembled WGS sequence"/>
</dbReference>
<dbReference type="EnsemblProtists" id="HpaT804530">
    <property type="protein sequence ID" value="HpaP804530"/>
    <property type="gene ID" value="HpaG804530"/>
</dbReference>
<evidence type="ECO:0000313" key="2">
    <source>
        <dbReference type="EnsemblProtists" id="HpaP804530"/>
    </source>
</evidence>
<name>M4BE12_HYAAE</name>
<evidence type="ECO:0000256" key="1">
    <source>
        <dbReference type="SAM" id="MobiDB-lite"/>
    </source>
</evidence>
<evidence type="ECO:0000313" key="3">
    <source>
        <dbReference type="Proteomes" id="UP000011713"/>
    </source>
</evidence>
<organism evidence="2 3">
    <name type="scientific">Hyaloperonospora arabidopsidis (strain Emoy2)</name>
    <name type="common">Downy mildew agent</name>
    <name type="synonym">Peronospora arabidopsidis</name>
    <dbReference type="NCBI Taxonomy" id="559515"/>
    <lineage>
        <taxon>Eukaryota</taxon>
        <taxon>Sar</taxon>
        <taxon>Stramenopiles</taxon>
        <taxon>Oomycota</taxon>
        <taxon>Peronosporomycetes</taxon>
        <taxon>Peronosporales</taxon>
        <taxon>Peronosporaceae</taxon>
        <taxon>Hyaloperonospora</taxon>
    </lineage>
</organism>
<feature type="region of interest" description="Disordered" evidence="1">
    <location>
        <begin position="380"/>
        <end position="400"/>
    </location>
</feature>
<dbReference type="eggNOG" id="ENOG502SKVN">
    <property type="taxonomic scope" value="Eukaryota"/>
</dbReference>
<dbReference type="STRING" id="559515.M4BE12"/>
<feature type="region of interest" description="Disordered" evidence="1">
    <location>
        <begin position="1"/>
        <end position="47"/>
    </location>
</feature>
<feature type="compositionally biased region" description="Polar residues" evidence="1">
    <location>
        <begin position="7"/>
        <end position="22"/>
    </location>
</feature>
<dbReference type="InParanoid" id="M4BE12"/>
<dbReference type="VEuPathDB" id="FungiDB:HpaG804530"/>
<feature type="region of interest" description="Disordered" evidence="1">
    <location>
        <begin position="104"/>
        <end position="143"/>
    </location>
</feature>
<feature type="compositionally biased region" description="Low complexity" evidence="1">
    <location>
        <begin position="122"/>
        <end position="137"/>
    </location>
</feature>
<dbReference type="AlphaFoldDB" id="M4BE12"/>
<feature type="region of interest" description="Disordered" evidence="1">
    <location>
        <begin position="668"/>
        <end position="696"/>
    </location>
</feature>
<accession>M4BE12</accession>
<dbReference type="EMBL" id="JH598169">
    <property type="status" value="NOT_ANNOTATED_CDS"/>
    <property type="molecule type" value="Genomic_DNA"/>
</dbReference>